<evidence type="ECO:0000313" key="1">
    <source>
        <dbReference type="EMBL" id="ROQ30576.1"/>
    </source>
</evidence>
<name>A0A3N1Q172_9GAMM</name>
<proteinExistence type="predicted"/>
<keyword evidence="2" id="KW-1185">Reference proteome</keyword>
<evidence type="ECO:0000313" key="2">
    <source>
        <dbReference type="Proteomes" id="UP000268033"/>
    </source>
</evidence>
<dbReference type="SUPFAM" id="SSF49503">
    <property type="entry name" value="Cupredoxins"/>
    <property type="match status" value="1"/>
</dbReference>
<reference evidence="1 2" key="1">
    <citation type="submission" date="2018-11" db="EMBL/GenBank/DDBJ databases">
        <title>Genomic Encyclopedia of Type Strains, Phase IV (KMG-IV): sequencing the most valuable type-strain genomes for metagenomic binning, comparative biology and taxonomic classification.</title>
        <authorList>
            <person name="Goeker M."/>
        </authorList>
    </citation>
    <scope>NUCLEOTIDE SEQUENCE [LARGE SCALE GENOMIC DNA]</scope>
    <source>
        <strain evidence="1 2">DSM 21945</strain>
    </source>
</reference>
<dbReference type="AlphaFoldDB" id="A0A3N1Q172"/>
<dbReference type="Gene3D" id="2.60.40.420">
    <property type="entry name" value="Cupredoxins - blue copper proteins"/>
    <property type="match status" value="1"/>
</dbReference>
<dbReference type="Proteomes" id="UP000268033">
    <property type="component" value="Unassembled WGS sequence"/>
</dbReference>
<dbReference type="InterPro" id="IPR015078">
    <property type="entry name" value="DP-EP"/>
</dbReference>
<sequence>MNSITLCKKEVIITASYDNITRCFIFDYCNPKGESCSSLEIEEPSKIVYKLVDNTGCGLKFAGVAFSNPFNKVITKSIISPDKESITLIDPFDLRSESENIVSFEFMFSHTHSLDGEEYNHLLLISSDPEVSNKGENCPPPSH</sequence>
<protein>
    <submittedName>
        <fullName evidence="1">Uncharacterized protein DUF1888</fullName>
    </submittedName>
</protein>
<dbReference type="EMBL" id="RJUL01000001">
    <property type="protein sequence ID" value="ROQ30576.1"/>
    <property type="molecule type" value="Genomic_DNA"/>
</dbReference>
<organism evidence="1 2">
    <name type="scientific">Gallaecimonas pentaromativorans</name>
    <dbReference type="NCBI Taxonomy" id="584787"/>
    <lineage>
        <taxon>Bacteria</taxon>
        <taxon>Pseudomonadati</taxon>
        <taxon>Pseudomonadota</taxon>
        <taxon>Gammaproteobacteria</taxon>
        <taxon>Enterobacterales</taxon>
        <taxon>Gallaecimonadaceae</taxon>
        <taxon>Gallaecimonas</taxon>
    </lineage>
</organism>
<dbReference type="InterPro" id="IPR008972">
    <property type="entry name" value="Cupredoxin"/>
</dbReference>
<dbReference type="RefSeq" id="WP_170163990.1">
    <property type="nucleotide sequence ID" value="NZ_RJUL01000001.1"/>
</dbReference>
<gene>
    <name evidence="1" type="ORF">EDC28_101262</name>
</gene>
<comment type="caution">
    <text evidence="1">The sequence shown here is derived from an EMBL/GenBank/DDBJ whole genome shotgun (WGS) entry which is preliminary data.</text>
</comment>
<dbReference type="Pfam" id="PF08985">
    <property type="entry name" value="DP-EP"/>
    <property type="match status" value="1"/>
</dbReference>
<accession>A0A3N1Q172</accession>